<dbReference type="Proteomes" id="UP000562682">
    <property type="component" value="Unassembled WGS sequence"/>
</dbReference>
<sequence length="145" mass="16793">MSDYSPTSSSYQTPATSPSEALYNTENRLRFVSHGMRNTTTGEVAFLDRHNVQQLQLDMALSRAERATNRLETSLPATTGELDREIIELHRDMEAILRMRKEDLRRAQRRRNQTLLFFVLVILVGVLGSWVLQHRGKEIFELLDF</sequence>
<feature type="transmembrane region" description="Helical" evidence="1">
    <location>
        <begin position="114"/>
        <end position="132"/>
    </location>
</feature>
<keyword evidence="1" id="KW-0472">Membrane</keyword>
<keyword evidence="1" id="KW-0812">Transmembrane</keyword>
<dbReference type="AlphaFoldDB" id="A0A8H5U069"/>
<gene>
    <name evidence="2" type="ORF">FDENT_8071</name>
</gene>
<reference evidence="2 3" key="1">
    <citation type="submission" date="2020-05" db="EMBL/GenBank/DDBJ databases">
        <title>Identification and distribution of gene clusters putatively required for synthesis of sphingolipid metabolism inhibitors in phylogenetically diverse species of the filamentous fungus Fusarium.</title>
        <authorList>
            <person name="Kim H.-S."/>
            <person name="Busman M."/>
            <person name="Brown D.W."/>
            <person name="Divon H."/>
            <person name="Uhlig S."/>
            <person name="Proctor R.H."/>
        </authorList>
    </citation>
    <scope>NUCLEOTIDE SEQUENCE [LARGE SCALE GENOMIC DNA]</scope>
    <source>
        <strain evidence="2 3">NRRL 25311</strain>
    </source>
</reference>
<accession>A0A8H5U069</accession>
<keyword evidence="3" id="KW-1185">Reference proteome</keyword>
<evidence type="ECO:0000313" key="2">
    <source>
        <dbReference type="EMBL" id="KAF5681594.1"/>
    </source>
</evidence>
<evidence type="ECO:0000256" key="1">
    <source>
        <dbReference type="SAM" id="Phobius"/>
    </source>
</evidence>
<proteinExistence type="predicted"/>
<comment type="caution">
    <text evidence="2">The sequence shown here is derived from an EMBL/GenBank/DDBJ whole genome shotgun (WGS) entry which is preliminary data.</text>
</comment>
<organism evidence="2 3">
    <name type="scientific">Fusarium denticulatum</name>
    <dbReference type="NCBI Taxonomy" id="48507"/>
    <lineage>
        <taxon>Eukaryota</taxon>
        <taxon>Fungi</taxon>
        <taxon>Dikarya</taxon>
        <taxon>Ascomycota</taxon>
        <taxon>Pezizomycotina</taxon>
        <taxon>Sordariomycetes</taxon>
        <taxon>Hypocreomycetidae</taxon>
        <taxon>Hypocreales</taxon>
        <taxon>Nectriaceae</taxon>
        <taxon>Fusarium</taxon>
        <taxon>Fusarium fujikuroi species complex</taxon>
    </lineage>
</organism>
<evidence type="ECO:0000313" key="3">
    <source>
        <dbReference type="Proteomes" id="UP000562682"/>
    </source>
</evidence>
<dbReference type="EMBL" id="JAAOAK010000235">
    <property type="protein sequence ID" value="KAF5681594.1"/>
    <property type="molecule type" value="Genomic_DNA"/>
</dbReference>
<name>A0A8H5U069_9HYPO</name>
<keyword evidence="1" id="KW-1133">Transmembrane helix</keyword>
<protein>
    <submittedName>
        <fullName evidence="2">Uncharacterized protein</fullName>
    </submittedName>
</protein>